<comment type="catalytic activity">
    <reaction evidence="11">
        <text>L-seryl-[protein] + ATP = O-phospho-L-seryl-[protein] + ADP + H(+)</text>
        <dbReference type="Rhea" id="RHEA:17989"/>
        <dbReference type="Rhea" id="RHEA-COMP:9863"/>
        <dbReference type="Rhea" id="RHEA-COMP:11604"/>
        <dbReference type="ChEBI" id="CHEBI:15378"/>
        <dbReference type="ChEBI" id="CHEBI:29999"/>
        <dbReference type="ChEBI" id="CHEBI:30616"/>
        <dbReference type="ChEBI" id="CHEBI:83421"/>
        <dbReference type="ChEBI" id="CHEBI:456216"/>
        <dbReference type="EC" id="2.7.11.1"/>
    </reaction>
</comment>
<accession>A0A1V1V7D3</accession>
<feature type="active site" description="Proton acceptor" evidence="11">
    <location>
        <position position="202"/>
    </location>
</feature>
<reference evidence="14 16" key="3">
    <citation type="submission" date="2020-09" db="EMBL/GenBank/DDBJ databases">
        <title>Complete, closed and curated genome sequences of Photobacterium damselae subsp. piscicida isolates from Australia indicate localised evolution and additional plasmid-borne pathogenicity mechanisms.</title>
        <authorList>
            <person name="Baseggio L."/>
            <person name="Silayeva O."/>
            <person name="Buller N."/>
            <person name="Landos M."/>
            <person name="Engelstaedter J."/>
            <person name="Barnes A.C."/>
        </authorList>
    </citation>
    <scope>NUCLEOTIDE SEQUENCE [LARGE SCALE GENOMIC DNA]</scope>
    <source>
        <strain evidence="14 16">AS-16-0540-1</strain>
    </source>
</reference>
<keyword evidence="3 11" id="KW-0597">Phosphoprotein</keyword>
<gene>
    <name evidence="11" type="primary">srkA</name>
    <name evidence="14" type="ORF">IC627_15405</name>
    <name evidence="13" type="ORF">PDPUS_1_00076</name>
</gene>
<feature type="binding site" evidence="11">
    <location>
        <position position="207"/>
    </location>
    <ligand>
        <name>Mg(2+)</name>
        <dbReference type="ChEBI" id="CHEBI:18420"/>
    </ligand>
</feature>
<feature type="domain" description="Aminoglycoside phosphotransferase" evidence="12">
    <location>
        <begin position="37"/>
        <end position="261"/>
    </location>
</feature>
<keyword evidence="1 11" id="KW-0963">Cytoplasm</keyword>
<keyword evidence="2 11" id="KW-0723">Serine/threonine-protein kinase</keyword>
<evidence type="ECO:0000256" key="1">
    <source>
        <dbReference type="ARBA" id="ARBA00022490"/>
    </source>
</evidence>
<dbReference type="GO" id="GO:0004674">
    <property type="term" value="F:protein serine/threonine kinase activity"/>
    <property type="evidence" value="ECO:0007669"/>
    <property type="project" value="UniProtKB-UniRule"/>
</dbReference>
<keyword evidence="10 11" id="KW-0346">Stress response</keyword>
<dbReference type="GO" id="GO:0005737">
    <property type="term" value="C:cytoplasm"/>
    <property type="evidence" value="ECO:0007669"/>
    <property type="project" value="UniProtKB-SubCell"/>
</dbReference>
<dbReference type="AlphaFoldDB" id="A0A1V1V7D3"/>
<organism evidence="14 16">
    <name type="scientific">Photobacterium damsela subsp. piscicida</name>
    <name type="common">Pasteurella piscicida</name>
    <dbReference type="NCBI Taxonomy" id="38294"/>
    <lineage>
        <taxon>Bacteria</taxon>
        <taxon>Pseudomonadati</taxon>
        <taxon>Pseudomonadota</taxon>
        <taxon>Gammaproteobacteria</taxon>
        <taxon>Vibrionales</taxon>
        <taxon>Vibrionaceae</taxon>
        <taxon>Photobacterium</taxon>
    </lineage>
</organism>
<comment type="subunit">
    <text evidence="11">Monomer.</text>
</comment>
<protein>
    <recommendedName>
        <fullName evidence="11">Stress response kinase A</fullName>
        <ecNumber evidence="11">2.7.11.1</ecNumber>
    </recommendedName>
    <alternativeName>
        <fullName evidence="11">Serine/threonine-protein kinase SrkA</fullName>
    </alternativeName>
</protein>
<evidence type="ECO:0000256" key="2">
    <source>
        <dbReference type="ARBA" id="ARBA00022527"/>
    </source>
</evidence>
<dbReference type="Gene3D" id="1.20.1270.170">
    <property type="match status" value="1"/>
</dbReference>
<dbReference type="InterPro" id="IPR011009">
    <property type="entry name" value="Kinase-like_dom_sf"/>
</dbReference>
<keyword evidence="5 11" id="KW-0479">Metal-binding</keyword>
<evidence type="ECO:0000256" key="3">
    <source>
        <dbReference type="ARBA" id="ARBA00022553"/>
    </source>
</evidence>
<dbReference type="InterPro" id="IPR002575">
    <property type="entry name" value="Aminoglycoside_PTrfase"/>
</dbReference>
<evidence type="ECO:0000313" key="15">
    <source>
        <dbReference type="Proteomes" id="UP000218676"/>
    </source>
</evidence>
<evidence type="ECO:0000256" key="5">
    <source>
        <dbReference type="ARBA" id="ARBA00022723"/>
    </source>
</evidence>
<evidence type="ECO:0000259" key="12">
    <source>
        <dbReference type="Pfam" id="PF01636"/>
    </source>
</evidence>
<dbReference type="GO" id="GO:0000287">
    <property type="term" value="F:magnesium ion binding"/>
    <property type="evidence" value="ECO:0007669"/>
    <property type="project" value="UniProtKB-UniRule"/>
</dbReference>
<comment type="cofactor">
    <cofactor evidence="11">
        <name>Mg(2+)</name>
        <dbReference type="ChEBI" id="CHEBI:18420"/>
    </cofactor>
</comment>
<dbReference type="RefSeq" id="WP_086957397.1">
    <property type="nucleotide sequence ID" value="NZ_AP018045.1"/>
</dbReference>
<evidence type="ECO:0000256" key="6">
    <source>
        <dbReference type="ARBA" id="ARBA00022741"/>
    </source>
</evidence>
<dbReference type="EMBL" id="CP061854">
    <property type="protein sequence ID" value="QOD56514.1"/>
    <property type="molecule type" value="Genomic_DNA"/>
</dbReference>
<dbReference type="Gene3D" id="3.30.200.70">
    <property type="match status" value="1"/>
</dbReference>
<dbReference type="PANTHER" id="PTHR39573:SF1">
    <property type="entry name" value="STRESS RESPONSE KINASE A"/>
    <property type="match status" value="1"/>
</dbReference>
<dbReference type="Proteomes" id="UP000218676">
    <property type="component" value="Chromosome 1"/>
</dbReference>
<evidence type="ECO:0000256" key="11">
    <source>
        <dbReference type="HAMAP-Rule" id="MF_01497"/>
    </source>
</evidence>
<dbReference type="GO" id="GO:0005524">
    <property type="term" value="F:ATP binding"/>
    <property type="evidence" value="ECO:0007669"/>
    <property type="project" value="UniProtKB-UniRule"/>
</dbReference>
<dbReference type="HAMAP" id="MF_01497">
    <property type="entry name" value="SrkA_kinase"/>
    <property type="match status" value="1"/>
</dbReference>
<comment type="function">
    <text evidence="11">A protein kinase that phosphorylates Ser and Thr residues. Probably acts to suppress the effects of stress linked to accumulation of reactive oxygen species. Probably involved in the extracytoplasmic stress response.</text>
</comment>
<sequence>MSAENRFSFAQLTPDHLLSALESIGVYAESGLLALNSYENRVYQFKAEDGARYVAKFYRPERWSQEQILEEHQFTQQLADHEIPVVAPTNINGSTLHQWQQYRFALFPSVGGRQFEVDNFDQLEWVGRFLGRIHQIGQQQIFSARPTLSFAEYVEQPKAILEQSDFIPDYLKSVFFADLEQLIIQLRQFWHTDWQAIRLHGDCHPGNILWRDGPMFVDLDDARNGPAVQDLWMLLNGERQDQIAQLDTLLEAYSEFADFDQRQLQLIEPLRGLRMVHYMAWLAKRRQDPAFPRAFPWFAEAKYWEGQILAFKEQIAALHDAPLQLMPQW</sequence>
<dbReference type="NCBIfam" id="NF008738">
    <property type="entry name" value="PRK11768.1"/>
    <property type="match status" value="1"/>
</dbReference>
<feature type="site" description="ATP" evidence="11">
    <location>
        <position position="37"/>
    </location>
</feature>
<comment type="catalytic activity">
    <reaction evidence="11">
        <text>L-threonyl-[protein] + ATP = O-phospho-L-threonyl-[protein] + ADP + H(+)</text>
        <dbReference type="Rhea" id="RHEA:46608"/>
        <dbReference type="Rhea" id="RHEA-COMP:11060"/>
        <dbReference type="Rhea" id="RHEA-COMP:11605"/>
        <dbReference type="ChEBI" id="CHEBI:15378"/>
        <dbReference type="ChEBI" id="CHEBI:30013"/>
        <dbReference type="ChEBI" id="CHEBI:30616"/>
        <dbReference type="ChEBI" id="CHEBI:61977"/>
        <dbReference type="ChEBI" id="CHEBI:456216"/>
        <dbReference type="EC" id="2.7.11.1"/>
    </reaction>
</comment>
<keyword evidence="8 11" id="KW-0067">ATP-binding</keyword>
<keyword evidence="6 11" id="KW-0547">Nucleotide-binding</keyword>
<evidence type="ECO:0000256" key="8">
    <source>
        <dbReference type="ARBA" id="ARBA00022840"/>
    </source>
</evidence>
<comment type="similarity">
    <text evidence="11">Belongs to the SrkA/RdoA protein kinase family.</text>
</comment>
<dbReference type="PANTHER" id="PTHR39573">
    <property type="entry name" value="STRESS RESPONSE KINASE A"/>
    <property type="match status" value="1"/>
</dbReference>
<dbReference type="SUPFAM" id="SSF56112">
    <property type="entry name" value="Protein kinase-like (PK-like)"/>
    <property type="match status" value="1"/>
</dbReference>
<evidence type="ECO:0000313" key="16">
    <source>
        <dbReference type="Proteomes" id="UP000516656"/>
    </source>
</evidence>
<keyword evidence="4 11" id="KW-0808">Transferase</keyword>
<feature type="active site" evidence="11">
    <location>
        <position position="218"/>
    </location>
</feature>
<evidence type="ECO:0000256" key="10">
    <source>
        <dbReference type="ARBA" id="ARBA00023016"/>
    </source>
</evidence>
<evidence type="ECO:0000256" key="9">
    <source>
        <dbReference type="ARBA" id="ARBA00022842"/>
    </source>
</evidence>
<proteinExistence type="inferred from homology"/>
<keyword evidence="7 11" id="KW-0418">Kinase</keyword>
<dbReference type="EMBL" id="AP018045">
    <property type="protein sequence ID" value="BAX51451.1"/>
    <property type="molecule type" value="Genomic_DNA"/>
</dbReference>
<name>A0A1V1V7D3_PHODP</name>
<keyword evidence="9 11" id="KW-0460">Magnesium</keyword>
<reference evidence="13" key="1">
    <citation type="journal article" date="2017" name="Genome Announc.">
        <title>Whole-Genome Sequence of Photobacterium damselae subsp. piscicida Strain 91-197, Isolated from Hybrid Striped Bass (Morone sp.) in the United States.</title>
        <authorList>
            <person name="Teru Y."/>
            <person name="Hikima J."/>
            <person name="Kono T."/>
            <person name="Sakai M."/>
            <person name="Takano T."/>
            <person name="Hawke J.P."/>
            <person name="Takeyama H."/>
            <person name="Aoki T."/>
        </authorList>
    </citation>
    <scope>NUCLEOTIDE SEQUENCE</scope>
    <source>
        <strain evidence="13">91-197</strain>
    </source>
</reference>
<comment type="subcellular location">
    <subcellularLocation>
        <location evidence="11">Cytoplasm</location>
    </subcellularLocation>
</comment>
<dbReference type="EC" id="2.7.11.1" evidence="11"/>
<dbReference type="Proteomes" id="UP000516656">
    <property type="component" value="Chromosome 1"/>
</dbReference>
<evidence type="ECO:0000313" key="13">
    <source>
        <dbReference type="EMBL" id="BAX51451.1"/>
    </source>
</evidence>
<dbReference type="InterPro" id="IPR032882">
    <property type="entry name" value="SrkA/RdoA"/>
</dbReference>
<evidence type="ECO:0000256" key="7">
    <source>
        <dbReference type="ARBA" id="ARBA00022777"/>
    </source>
</evidence>
<evidence type="ECO:0000256" key="4">
    <source>
        <dbReference type="ARBA" id="ARBA00022679"/>
    </source>
</evidence>
<dbReference type="Pfam" id="PF01636">
    <property type="entry name" value="APH"/>
    <property type="match status" value="1"/>
</dbReference>
<reference evidence="15" key="2">
    <citation type="submission" date="2017-05" db="EMBL/GenBank/DDBJ databases">
        <title>Whole genome sequence of fish pathogenic bacteria, Photobacterium damselae subsp. piscicida, strain 91-197, isolated from hybrid striped bass (Morone sp.) in USA.</title>
        <authorList>
            <person name="Teru Y."/>
            <person name="Hikima J."/>
            <person name="Kono T."/>
            <person name="Sakai M."/>
            <person name="Takano T."/>
            <person name="Hawke J.P."/>
            <person name="Takeyama H."/>
            <person name="Aoki T."/>
        </authorList>
    </citation>
    <scope>NUCLEOTIDE SEQUENCE [LARGE SCALE GENOMIC DNA]</scope>
    <source>
        <strain evidence="15">91-197</strain>
    </source>
</reference>
<dbReference type="Gene3D" id="1.10.510.10">
    <property type="entry name" value="Transferase(Phosphotransferase) domain 1"/>
    <property type="match status" value="1"/>
</dbReference>
<evidence type="ECO:0000313" key="14">
    <source>
        <dbReference type="EMBL" id="QOD56514.1"/>
    </source>
</evidence>
<feature type="binding site" evidence="11">
    <location>
        <position position="218"/>
    </location>
    <ligand>
        <name>Mg(2+)</name>
        <dbReference type="ChEBI" id="CHEBI:18420"/>
    </ligand>
</feature>